<keyword evidence="1" id="KW-0472">Membrane</keyword>
<evidence type="ECO:0008006" key="4">
    <source>
        <dbReference type="Google" id="ProtNLM"/>
    </source>
</evidence>
<organism evidence="2 3">
    <name type="scientific">Pedobacter soli</name>
    <dbReference type="NCBI Taxonomy" id="390242"/>
    <lineage>
        <taxon>Bacteria</taxon>
        <taxon>Pseudomonadati</taxon>
        <taxon>Bacteroidota</taxon>
        <taxon>Sphingobacteriia</taxon>
        <taxon>Sphingobacteriales</taxon>
        <taxon>Sphingobacteriaceae</taxon>
        <taxon>Pedobacter</taxon>
    </lineage>
</organism>
<dbReference type="EMBL" id="FMZH01000001">
    <property type="protein sequence ID" value="SDC20280.1"/>
    <property type="molecule type" value="Genomic_DNA"/>
</dbReference>
<sequence length="51" mass="5995">MFEQLKNLAGREYYLISSLLLFMVFFIIVGIYLIKLSKNHISNMSELPLKD</sequence>
<name>A0A1G6JNG2_9SPHI</name>
<feature type="transmembrane region" description="Helical" evidence="1">
    <location>
        <begin position="13"/>
        <end position="34"/>
    </location>
</feature>
<protein>
    <recommendedName>
        <fullName evidence="4">Cbb3-type cytochrome oxidase component FixQ</fullName>
    </recommendedName>
</protein>
<dbReference type="Proteomes" id="UP000199455">
    <property type="component" value="Unassembled WGS sequence"/>
</dbReference>
<keyword evidence="1" id="KW-1133">Transmembrane helix</keyword>
<keyword evidence="3" id="KW-1185">Reference proteome</keyword>
<evidence type="ECO:0000256" key="1">
    <source>
        <dbReference type="SAM" id="Phobius"/>
    </source>
</evidence>
<proteinExistence type="predicted"/>
<dbReference type="AlphaFoldDB" id="A0A1G6JNG2"/>
<accession>A0A1G6JNG2</accession>
<evidence type="ECO:0000313" key="2">
    <source>
        <dbReference type="EMBL" id="SDC20280.1"/>
    </source>
</evidence>
<keyword evidence="1" id="KW-0812">Transmembrane</keyword>
<dbReference type="STRING" id="390242.SAMN04488024_101508"/>
<reference evidence="3" key="1">
    <citation type="submission" date="2016-10" db="EMBL/GenBank/DDBJ databases">
        <authorList>
            <person name="Varghese N."/>
            <person name="Submissions S."/>
        </authorList>
    </citation>
    <scope>NUCLEOTIDE SEQUENCE [LARGE SCALE GENOMIC DNA]</scope>
    <source>
        <strain evidence="3">DSM 18609</strain>
    </source>
</reference>
<gene>
    <name evidence="2" type="ORF">SAMN04488024_101508</name>
</gene>
<evidence type="ECO:0000313" key="3">
    <source>
        <dbReference type="Proteomes" id="UP000199455"/>
    </source>
</evidence>
<dbReference type="RefSeq" id="WP_167356538.1">
    <property type="nucleotide sequence ID" value="NZ_FMZH01000001.1"/>
</dbReference>